<organism evidence="2 3">
    <name type="scientific">Parvularcula lutaonensis</name>
    <dbReference type="NCBI Taxonomy" id="491923"/>
    <lineage>
        <taxon>Bacteria</taxon>
        <taxon>Pseudomonadati</taxon>
        <taxon>Pseudomonadota</taxon>
        <taxon>Alphaproteobacteria</taxon>
        <taxon>Parvularculales</taxon>
        <taxon>Parvularculaceae</taxon>
        <taxon>Parvularcula</taxon>
    </lineage>
</organism>
<dbReference type="Proteomes" id="UP001595607">
    <property type="component" value="Unassembled WGS sequence"/>
</dbReference>
<protein>
    <recommendedName>
        <fullName evidence="4">DUF2268 domain-containing protein</fullName>
    </recommendedName>
</protein>
<comment type="caution">
    <text evidence="2">The sequence shown here is derived from an EMBL/GenBank/DDBJ whole genome shotgun (WGS) entry which is preliminary data.</text>
</comment>
<dbReference type="RefSeq" id="WP_189577144.1">
    <property type="nucleotide sequence ID" value="NZ_BMXU01000003.1"/>
</dbReference>
<keyword evidence="1" id="KW-0732">Signal</keyword>
<evidence type="ECO:0008006" key="4">
    <source>
        <dbReference type="Google" id="ProtNLM"/>
    </source>
</evidence>
<evidence type="ECO:0000256" key="1">
    <source>
        <dbReference type="SAM" id="SignalP"/>
    </source>
</evidence>
<proteinExistence type="predicted"/>
<name>A0ABV7M7U7_9PROT</name>
<accession>A0ABV7M7U7</accession>
<evidence type="ECO:0000313" key="3">
    <source>
        <dbReference type="Proteomes" id="UP001595607"/>
    </source>
</evidence>
<dbReference type="PROSITE" id="PS51257">
    <property type="entry name" value="PROKAR_LIPOPROTEIN"/>
    <property type="match status" value="1"/>
</dbReference>
<evidence type="ECO:0000313" key="2">
    <source>
        <dbReference type="EMBL" id="MFC3301148.1"/>
    </source>
</evidence>
<dbReference type="EMBL" id="JBHRVA010000001">
    <property type="protein sequence ID" value="MFC3301148.1"/>
    <property type="molecule type" value="Genomic_DNA"/>
</dbReference>
<keyword evidence="3" id="KW-1185">Reference proteome</keyword>
<feature type="chain" id="PRO_5046044915" description="DUF2268 domain-containing protein" evidence="1">
    <location>
        <begin position="18"/>
        <end position="325"/>
    </location>
</feature>
<gene>
    <name evidence="2" type="ORF">ACFONP_00195</name>
</gene>
<feature type="signal peptide" evidence="1">
    <location>
        <begin position="1"/>
        <end position="17"/>
    </location>
</feature>
<reference evidence="3" key="1">
    <citation type="journal article" date="2019" name="Int. J. Syst. Evol. Microbiol.">
        <title>The Global Catalogue of Microorganisms (GCM) 10K type strain sequencing project: providing services to taxonomists for standard genome sequencing and annotation.</title>
        <authorList>
            <consortium name="The Broad Institute Genomics Platform"/>
            <consortium name="The Broad Institute Genome Sequencing Center for Infectious Disease"/>
            <person name="Wu L."/>
            <person name="Ma J."/>
        </authorList>
    </citation>
    <scope>NUCLEOTIDE SEQUENCE [LARGE SCALE GENOMIC DNA]</scope>
    <source>
        <strain evidence="3">KCTC 22245</strain>
    </source>
</reference>
<sequence>MLRYVAPSLLVLIAACASGPEPVPAEEIAGVTDDGVVFRFASPELAATVLTAEDEYTAVLQPREIAIKALDASVTDWGGLAEKYEADLRAWTEADKEALRASIAAVLPKVNEIDQWLPDEILLTYNGIGVEGGLPHTRGNLITFGAGTDLEDGEGLRALFLHELHHVMSRANWDRRDDYFALLSFEPCAFDEPAGLEVLRLTNPDAPLYEHYMPVPVEGADGVIPYLFTSRAYDGTGTLGDYFGFGLLPVSADGGACIAEASDPSGLLQPGQSPEFLAKLGGNTGYIIHPEETLADNFVHWGLDRQGLPTPELPERVGAFWTEAK</sequence>